<dbReference type="Gene3D" id="1.20.1280.290">
    <property type="match status" value="1"/>
</dbReference>
<dbReference type="PANTHER" id="PTHR10791:SF236">
    <property type="entry name" value="BIDIRECTIONAL SUGAR TRANSPORTER SWEET8"/>
    <property type="match status" value="1"/>
</dbReference>
<evidence type="ECO:0000256" key="4">
    <source>
        <dbReference type="ARBA" id="ARBA00022597"/>
    </source>
</evidence>
<reference evidence="10 11" key="1">
    <citation type="submission" date="2024-04" db="EMBL/GenBank/DDBJ databases">
        <title>Genome assembly C_amara_ONT_v2.</title>
        <authorList>
            <person name="Yant L."/>
            <person name="Moore C."/>
            <person name="Slenker M."/>
        </authorList>
    </citation>
    <scope>NUCLEOTIDE SEQUENCE [LARGE SCALE GENOMIC DNA]</scope>
    <source>
        <tissue evidence="10">Leaf</tissue>
    </source>
</reference>
<keyword evidence="11" id="KW-1185">Reference proteome</keyword>
<dbReference type="Pfam" id="PF03083">
    <property type="entry name" value="MtN3_slv"/>
    <property type="match status" value="1"/>
</dbReference>
<keyword evidence="5 9" id="KW-0812">Transmembrane</keyword>
<keyword evidence="3" id="KW-0813">Transport</keyword>
<dbReference type="InterPro" id="IPR047664">
    <property type="entry name" value="SWEET"/>
</dbReference>
<accession>A0ABD1AS18</accession>
<evidence type="ECO:0000256" key="2">
    <source>
        <dbReference type="ARBA" id="ARBA00007809"/>
    </source>
</evidence>
<keyword evidence="6" id="KW-0677">Repeat</keyword>
<dbReference type="InterPro" id="IPR004316">
    <property type="entry name" value="SWEET_rpt"/>
</dbReference>
<evidence type="ECO:0000256" key="6">
    <source>
        <dbReference type="ARBA" id="ARBA00022737"/>
    </source>
</evidence>
<keyword evidence="8 9" id="KW-0472">Membrane</keyword>
<feature type="transmembrane region" description="Helical" evidence="9">
    <location>
        <begin position="12"/>
        <end position="34"/>
    </location>
</feature>
<protein>
    <submittedName>
        <fullName evidence="10">Bidirectional sugar transporter SWEET8</fullName>
    </submittedName>
</protein>
<feature type="transmembrane region" description="Helical" evidence="9">
    <location>
        <begin position="40"/>
        <end position="61"/>
    </location>
</feature>
<comment type="similarity">
    <text evidence="2">Belongs to the SWEET sugar transporter family.</text>
</comment>
<evidence type="ECO:0000256" key="8">
    <source>
        <dbReference type="ARBA" id="ARBA00023136"/>
    </source>
</evidence>
<dbReference type="PANTHER" id="PTHR10791">
    <property type="entry name" value="RAG1-ACTIVATING PROTEIN 1"/>
    <property type="match status" value="1"/>
</dbReference>
<evidence type="ECO:0000256" key="5">
    <source>
        <dbReference type="ARBA" id="ARBA00022692"/>
    </source>
</evidence>
<dbReference type="GO" id="GO:0012505">
    <property type="term" value="C:endomembrane system"/>
    <property type="evidence" value="ECO:0007669"/>
    <property type="project" value="UniProtKB-SubCell"/>
</dbReference>
<keyword evidence="7 9" id="KW-1133">Transmembrane helix</keyword>
<proteinExistence type="inferred from homology"/>
<evidence type="ECO:0000313" key="11">
    <source>
        <dbReference type="Proteomes" id="UP001558713"/>
    </source>
</evidence>
<name>A0ABD1AS18_CARAN</name>
<gene>
    <name evidence="10" type="ORF">V5N11_005192</name>
</gene>
<comment type="caution">
    <text evidence="10">The sequence shown here is derived from an EMBL/GenBank/DDBJ whole genome shotgun (WGS) entry which is preliminary data.</text>
</comment>
<comment type="subcellular location">
    <subcellularLocation>
        <location evidence="1">Endomembrane system</location>
        <topology evidence="1">Multi-pass membrane protein</topology>
    </subcellularLocation>
</comment>
<evidence type="ECO:0000256" key="1">
    <source>
        <dbReference type="ARBA" id="ARBA00004127"/>
    </source>
</evidence>
<dbReference type="Proteomes" id="UP001558713">
    <property type="component" value="Unassembled WGS sequence"/>
</dbReference>
<keyword evidence="4 10" id="KW-0762">Sugar transport</keyword>
<sequence>MIDDKSFKYMPFWLSFVSFINAGIWTAYSLIYIIDIHLLICYALGTSLCALQILVHAFYYYRTTRSRHMCVNENDAT</sequence>
<evidence type="ECO:0000256" key="3">
    <source>
        <dbReference type="ARBA" id="ARBA00022448"/>
    </source>
</evidence>
<dbReference type="EMBL" id="JBANAX010000414">
    <property type="protein sequence ID" value="KAL1209567.1"/>
    <property type="molecule type" value="Genomic_DNA"/>
</dbReference>
<evidence type="ECO:0000313" key="10">
    <source>
        <dbReference type="EMBL" id="KAL1209567.1"/>
    </source>
</evidence>
<evidence type="ECO:0000256" key="9">
    <source>
        <dbReference type="SAM" id="Phobius"/>
    </source>
</evidence>
<dbReference type="AlphaFoldDB" id="A0ABD1AS18"/>
<organism evidence="10 11">
    <name type="scientific">Cardamine amara subsp. amara</name>
    <dbReference type="NCBI Taxonomy" id="228776"/>
    <lineage>
        <taxon>Eukaryota</taxon>
        <taxon>Viridiplantae</taxon>
        <taxon>Streptophyta</taxon>
        <taxon>Embryophyta</taxon>
        <taxon>Tracheophyta</taxon>
        <taxon>Spermatophyta</taxon>
        <taxon>Magnoliopsida</taxon>
        <taxon>eudicotyledons</taxon>
        <taxon>Gunneridae</taxon>
        <taxon>Pentapetalae</taxon>
        <taxon>rosids</taxon>
        <taxon>malvids</taxon>
        <taxon>Brassicales</taxon>
        <taxon>Brassicaceae</taxon>
        <taxon>Cardamineae</taxon>
        <taxon>Cardamine</taxon>
    </lineage>
</organism>
<evidence type="ECO:0000256" key="7">
    <source>
        <dbReference type="ARBA" id="ARBA00022989"/>
    </source>
</evidence>